<keyword evidence="2" id="KW-1185">Reference proteome</keyword>
<evidence type="ECO:0000313" key="1">
    <source>
        <dbReference type="EMBL" id="MCY9549396.1"/>
    </source>
</evidence>
<gene>
    <name evidence="1" type="ORF">M5W82_21160</name>
</gene>
<proteinExistence type="predicted"/>
<organism evidence="1 2">
    <name type="scientific">Lysinibacillus xylanilyticus</name>
    <dbReference type="NCBI Taxonomy" id="582475"/>
    <lineage>
        <taxon>Bacteria</taxon>
        <taxon>Bacillati</taxon>
        <taxon>Bacillota</taxon>
        <taxon>Bacilli</taxon>
        <taxon>Bacillales</taxon>
        <taxon>Bacillaceae</taxon>
        <taxon>Lysinibacillus</taxon>
    </lineage>
</organism>
<name>A0ABT4EY38_9BACI</name>
<accession>A0ABT4EY38</accession>
<protein>
    <submittedName>
        <fullName evidence="1">Uncharacterized protein</fullName>
    </submittedName>
</protein>
<comment type="caution">
    <text evidence="1">The sequence shown here is derived from an EMBL/GenBank/DDBJ whole genome shotgun (WGS) entry which is preliminary data.</text>
</comment>
<evidence type="ECO:0000313" key="2">
    <source>
        <dbReference type="Proteomes" id="UP001527052"/>
    </source>
</evidence>
<dbReference type="RefSeq" id="WP_268639356.1">
    <property type="nucleotide sequence ID" value="NZ_JAMDLZ010000042.1"/>
</dbReference>
<reference evidence="1 2" key="1">
    <citation type="submission" date="2022-05" db="EMBL/GenBank/DDBJ databases">
        <title>Genome Sequencing of Bee-Associated Microbes.</title>
        <authorList>
            <person name="Dunlap C."/>
        </authorList>
    </citation>
    <scope>NUCLEOTIDE SEQUENCE [LARGE SCALE GENOMIC DNA]</scope>
    <source>
        <strain evidence="1 2">NRRL BD-083</strain>
    </source>
</reference>
<dbReference type="EMBL" id="JAMDLZ010000042">
    <property type="protein sequence ID" value="MCY9549396.1"/>
    <property type="molecule type" value="Genomic_DNA"/>
</dbReference>
<dbReference type="Proteomes" id="UP001527052">
    <property type="component" value="Unassembled WGS sequence"/>
</dbReference>
<sequence length="180" mass="20279">MNIKGKVLASVLALSIATTGGYIMGMQEEENTADAAIFFNKSDLGYPMFSHLPEIQAYSNWDKVKQGNLYFYVTTFDQERTGHEMNLNSSWLPKDIKIYAFKDINLDWITGEQRSASYKNVWSSDAKNVNVGDLSNIKDGDPVILVYGGFDNKLLEIIHITKEDYEKAMKGHNPQPPACN</sequence>